<proteinExistence type="predicted"/>
<feature type="region of interest" description="Disordered" evidence="1">
    <location>
        <begin position="1"/>
        <end position="92"/>
    </location>
</feature>
<feature type="compositionally biased region" description="Low complexity" evidence="1">
    <location>
        <begin position="23"/>
        <end position="54"/>
    </location>
</feature>
<organism evidence="2 3">
    <name type="scientific">Ricinus communis</name>
    <name type="common">Castor bean</name>
    <dbReference type="NCBI Taxonomy" id="3988"/>
    <lineage>
        <taxon>Eukaryota</taxon>
        <taxon>Viridiplantae</taxon>
        <taxon>Streptophyta</taxon>
        <taxon>Embryophyta</taxon>
        <taxon>Tracheophyta</taxon>
        <taxon>Spermatophyta</taxon>
        <taxon>Magnoliopsida</taxon>
        <taxon>eudicotyledons</taxon>
        <taxon>Gunneridae</taxon>
        <taxon>Pentapetalae</taxon>
        <taxon>rosids</taxon>
        <taxon>fabids</taxon>
        <taxon>Malpighiales</taxon>
        <taxon>Euphorbiaceae</taxon>
        <taxon>Acalyphoideae</taxon>
        <taxon>Acalypheae</taxon>
        <taxon>Ricinus</taxon>
    </lineage>
</organism>
<dbReference type="AlphaFoldDB" id="B9T9I7"/>
<feature type="compositionally biased region" description="Low complexity" evidence="1">
    <location>
        <begin position="62"/>
        <end position="74"/>
    </location>
</feature>
<dbReference type="EMBL" id="EQ975376">
    <property type="protein sequence ID" value="EEF27477.1"/>
    <property type="molecule type" value="Genomic_DNA"/>
</dbReference>
<accession>B9T9I7</accession>
<dbReference type="InParanoid" id="B9T9I7"/>
<sequence length="92" mass="9358">MPCPVNGFGPSAGATTNCCISVPSTTSSTSRARSARAGRAWRWPAATTPAPSRSSRTRRPARSSSGSTTSAIPRHGADEARAVTSVLIAATS</sequence>
<reference evidence="3" key="1">
    <citation type="journal article" date="2010" name="Nat. Biotechnol.">
        <title>Draft genome sequence of the oilseed species Ricinus communis.</title>
        <authorList>
            <person name="Chan A.P."/>
            <person name="Crabtree J."/>
            <person name="Zhao Q."/>
            <person name="Lorenzi H."/>
            <person name="Orvis J."/>
            <person name="Puiu D."/>
            <person name="Melake-Berhan A."/>
            <person name="Jones K.M."/>
            <person name="Redman J."/>
            <person name="Chen G."/>
            <person name="Cahoon E.B."/>
            <person name="Gedil M."/>
            <person name="Stanke M."/>
            <person name="Haas B.J."/>
            <person name="Wortman J.R."/>
            <person name="Fraser-Liggett C.M."/>
            <person name="Ravel J."/>
            <person name="Rabinowicz P.D."/>
        </authorList>
    </citation>
    <scope>NUCLEOTIDE SEQUENCE [LARGE SCALE GENOMIC DNA]</scope>
    <source>
        <strain evidence="3">cv. Hale</strain>
    </source>
</reference>
<gene>
    <name evidence="2" type="ORF">RCOM_0055160</name>
</gene>
<name>B9T9I7_RICCO</name>
<evidence type="ECO:0000313" key="3">
    <source>
        <dbReference type="Proteomes" id="UP000008311"/>
    </source>
</evidence>
<dbReference type="Proteomes" id="UP000008311">
    <property type="component" value="Unassembled WGS sequence"/>
</dbReference>
<evidence type="ECO:0000313" key="2">
    <source>
        <dbReference type="EMBL" id="EEF27477.1"/>
    </source>
</evidence>
<protein>
    <submittedName>
        <fullName evidence="2">Uncharacterized protein</fullName>
    </submittedName>
</protein>
<keyword evidence="3" id="KW-1185">Reference proteome</keyword>
<evidence type="ECO:0000256" key="1">
    <source>
        <dbReference type="SAM" id="MobiDB-lite"/>
    </source>
</evidence>